<accession>R7S574</accession>
<organism evidence="2 3">
    <name type="scientific">Punctularia strigosozonata (strain HHB-11173)</name>
    <name type="common">White-rot fungus</name>
    <dbReference type="NCBI Taxonomy" id="741275"/>
    <lineage>
        <taxon>Eukaryota</taxon>
        <taxon>Fungi</taxon>
        <taxon>Dikarya</taxon>
        <taxon>Basidiomycota</taxon>
        <taxon>Agaricomycotina</taxon>
        <taxon>Agaricomycetes</taxon>
        <taxon>Corticiales</taxon>
        <taxon>Punctulariaceae</taxon>
        <taxon>Punctularia</taxon>
    </lineage>
</organism>
<gene>
    <name evidence="2" type="ORF">PUNSTDRAFT_146454</name>
</gene>
<dbReference type="AlphaFoldDB" id="R7S574"/>
<feature type="region of interest" description="Disordered" evidence="1">
    <location>
        <begin position="165"/>
        <end position="209"/>
    </location>
</feature>
<sequence length="209" mass="21337">MAAHSPPPPIAGGTTSVDPNPKSSYGSAAAQNLRSAIANADAARSSSSASTRSGSPTPRTWLRRFSESLSPFMAPTNANGPPPMPVRPSDHACADQPGAEEAVEAPPAQQTHLGLSASLLTRAGLLPSRSYASTIHLPPHIPRLGATPTSQGDIRASTMQLSALPLPSSYSPSLSPFKHTTAHGSPSILKQPGSAVSTPAPIPENSPPP</sequence>
<dbReference type="RefSeq" id="XP_007388286.1">
    <property type="nucleotide sequence ID" value="XM_007388224.1"/>
</dbReference>
<proteinExistence type="predicted"/>
<name>R7S574_PUNST</name>
<reference evidence="3" key="1">
    <citation type="journal article" date="2012" name="Science">
        <title>The Paleozoic origin of enzymatic lignin decomposition reconstructed from 31 fungal genomes.</title>
        <authorList>
            <person name="Floudas D."/>
            <person name="Binder M."/>
            <person name="Riley R."/>
            <person name="Barry K."/>
            <person name="Blanchette R.A."/>
            <person name="Henrissat B."/>
            <person name="Martinez A.T."/>
            <person name="Otillar R."/>
            <person name="Spatafora J.W."/>
            <person name="Yadav J.S."/>
            <person name="Aerts A."/>
            <person name="Benoit I."/>
            <person name="Boyd A."/>
            <person name="Carlson A."/>
            <person name="Copeland A."/>
            <person name="Coutinho P.M."/>
            <person name="de Vries R.P."/>
            <person name="Ferreira P."/>
            <person name="Findley K."/>
            <person name="Foster B."/>
            <person name="Gaskell J."/>
            <person name="Glotzer D."/>
            <person name="Gorecki P."/>
            <person name="Heitman J."/>
            <person name="Hesse C."/>
            <person name="Hori C."/>
            <person name="Igarashi K."/>
            <person name="Jurgens J.A."/>
            <person name="Kallen N."/>
            <person name="Kersten P."/>
            <person name="Kohler A."/>
            <person name="Kuees U."/>
            <person name="Kumar T.K.A."/>
            <person name="Kuo A."/>
            <person name="LaButti K."/>
            <person name="Larrondo L.F."/>
            <person name="Lindquist E."/>
            <person name="Ling A."/>
            <person name="Lombard V."/>
            <person name="Lucas S."/>
            <person name="Lundell T."/>
            <person name="Martin R."/>
            <person name="McLaughlin D.J."/>
            <person name="Morgenstern I."/>
            <person name="Morin E."/>
            <person name="Murat C."/>
            <person name="Nagy L.G."/>
            <person name="Nolan M."/>
            <person name="Ohm R.A."/>
            <person name="Patyshakuliyeva A."/>
            <person name="Rokas A."/>
            <person name="Ruiz-Duenas F.J."/>
            <person name="Sabat G."/>
            <person name="Salamov A."/>
            <person name="Samejima M."/>
            <person name="Schmutz J."/>
            <person name="Slot J.C."/>
            <person name="St John F."/>
            <person name="Stenlid J."/>
            <person name="Sun H."/>
            <person name="Sun S."/>
            <person name="Syed K."/>
            <person name="Tsang A."/>
            <person name="Wiebenga A."/>
            <person name="Young D."/>
            <person name="Pisabarro A."/>
            <person name="Eastwood D.C."/>
            <person name="Martin F."/>
            <person name="Cullen D."/>
            <person name="Grigoriev I.V."/>
            <person name="Hibbett D.S."/>
        </authorList>
    </citation>
    <scope>NUCLEOTIDE SEQUENCE [LARGE SCALE GENOMIC DNA]</scope>
    <source>
        <strain evidence="3">HHB-11173 SS5</strain>
    </source>
</reference>
<evidence type="ECO:0000256" key="1">
    <source>
        <dbReference type="SAM" id="MobiDB-lite"/>
    </source>
</evidence>
<feature type="non-terminal residue" evidence="2">
    <location>
        <position position="209"/>
    </location>
</feature>
<feature type="compositionally biased region" description="Low complexity" evidence="1">
    <location>
        <begin position="96"/>
        <end position="110"/>
    </location>
</feature>
<keyword evidence="3" id="KW-1185">Reference proteome</keyword>
<dbReference type="Proteomes" id="UP000054196">
    <property type="component" value="Unassembled WGS sequence"/>
</dbReference>
<feature type="compositionally biased region" description="Low complexity" evidence="1">
    <location>
        <begin position="34"/>
        <end position="55"/>
    </location>
</feature>
<protein>
    <submittedName>
        <fullName evidence="2">Uncharacterized protein</fullName>
    </submittedName>
</protein>
<dbReference type="HOGENOM" id="CLU_1318197_0_0_1"/>
<feature type="region of interest" description="Disordered" evidence="1">
    <location>
        <begin position="1"/>
        <end position="110"/>
    </location>
</feature>
<evidence type="ECO:0000313" key="2">
    <source>
        <dbReference type="EMBL" id="EIN04491.1"/>
    </source>
</evidence>
<dbReference type="EMBL" id="JH687554">
    <property type="protein sequence ID" value="EIN04491.1"/>
    <property type="molecule type" value="Genomic_DNA"/>
</dbReference>
<dbReference type="KEGG" id="psq:PUNSTDRAFT_146454"/>
<dbReference type="GeneID" id="18881647"/>
<feature type="compositionally biased region" description="Pro residues" evidence="1">
    <location>
        <begin position="200"/>
        <end position="209"/>
    </location>
</feature>
<evidence type="ECO:0000313" key="3">
    <source>
        <dbReference type="Proteomes" id="UP000054196"/>
    </source>
</evidence>
<feature type="compositionally biased region" description="Pro residues" evidence="1">
    <location>
        <begin position="1"/>
        <end position="10"/>
    </location>
</feature>
<feature type="compositionally biased region" description="Low complexity" evidence="1">
    <location>
        <begin position="165"/>
        <end position="176"/>
    </location>
</feature>
<feature type="compositionally biased region" description="Polar residues" evidence="1">
    <location>
        <begin position="13"/>
        <end position="33"/>
    </location>
</feature>